<protein>
    <submittedName>
        <fullName evidence="1">Uncharacterized protein</fullName>
    </submittedName>
</protein>
<dbReference type="Proteomes" id="UP001204953">
    <property type="component" value="Unassembled WGS sequence"/>
</dbReference>
<sequence>MHHFSLDAPLQIKCDAFGGLRHRTPNHGTLLLDAMPLAGYAIPLAYETD</sequence>
<dbReference type="AlphaFoldDB" id="A0AAE3GWM5"/>
<organism evidence="1 2">
    <name type="scientific">Limnofasciculus baicalensis BBK-W-15</name>
    <dbReference type="NCBI Taxonomy" id="2699891"/>
    <lineage>
        <taxon>Bacteria</taxon>
        <taxon>Bacillati</taxon>
        <taxon>Cyanobacteriota</taxon>
        <taxon>Cyanophyceae</taxon>
        <taxon>Coleofasciculales</taxon>
        <taxon>Coleofasciculaceae</taxon>
        <taxon>Limnofasciculus</taxon>
        <taxon>Limnofasciculus baicalensis</taxon>
    </lineage>
</organism>
<evidence type="ECO:0000313" key="2">
    <source>
        <dbReference type="Proteomes" id="UP001204953"/>
    </source>
</evidence>
<comment type="caution">
    <text evidence="1">The sequence shown here is derived from an EMBL/GenBank/DDBJ whole genome shotgun (WGS) entry which is preliminary data.</text>
</comment>
<reference evidence="1" key="1">
    <citation type="submission" date="2022-06" db="EMBL/GenBank/DDBJ databases">
        <title>New cyanobacteria of genus Symplocastrum in benthos of Lake Baikal.</title>
        <authorList>
            <person name="Sorokovikova E."/>
            <person name="Tikhonova I."/>
            <person name="Krasnopeev A."/>
            <person name="Evseev P."/>
            <person name="Gladkikh A."/>
            <person name="Belykh O."/>
        </authorList>
    </citation>
    <scope>NUCLEOTIDE SEQUENCE</scope>
    <source>
        <strain evidence="1">BBK-W-15</strain>
    </source>
</reference>
<proteinExistence type="predicted"/>
<accession>A0AAE3GWM5</accession>
<evidence type="ECO:0000313" key="1">
    <source>
        <dbReference type="EMBL" id="MCP2729937.1"/>
    </source>
</evidence>
<name>A0AAE3GWM5_9CYAN</name>
<keyword evidence="2" id="KW-1185">Reference proteome</keyword>
<dbReference type="EMBL" id="JAMZMM010000155">
    <property type="protein sequence ID" value="MCP2729937.1"/>
    <property type="molecule type" value="Genomic_DNA"/>
</dbReference>
<gene>
    <name evidence="1" type="ORF">NJ959_16000</name>
</gene>